<organism evidence="2 3">
    <name type="scientific">Pseudomonas tolaasii NCPPB 2192</name>
    <dbReference type="NCBI Taxonomy" id="564423"/>
    <lineage>
        <taxon>Bacteria</taxon>
        <taxon>Pseudomonadati</taxon>
        <taxon>Pseudomonadota</taxon>
        <taxon>Gammaproteobacteria</taxon>
        <taxon>Pseudomonadales</taxon>
        <taxon>Pseudomonadaceae</taxon>
        <taxon>Pseudomonas</taxon>
    </lineage>
</organism>
<reference evidence="2 3" key="1">
    <citation type="submission" date="2017-11" db="EMBL/GenBank/DDBJ databases">
        <title>Genome sequencing of a diverse group of Pseudomonas species.</title>
        <authorList>
            <person name="Loper J."/>
        </authorList>
    </citation>
    <scope>NUCLEOTIDE SEQUENCE [LARGE SCALE GENOMIC DNA]</scope>
    <source>
        <strain evidence="2 3">NCPPB 2192</strain>
    </source>
</reference>
<keyword evidence="3" id="KW-1185">Reference proteome</keyword>
<dbReference type="GeneID" id="55843638"/>
<dbReference type="Proteomes" id="UP000232891">
    <property type="component" value="Unassembled WGS sequence"/>
</dbReference>
<dbReference type="Pfam" id="PF03235">
    <property type="entry name" value="GmrSD_N"/>
    <property type="match status" value="1"/>
</dbReference>
<feature type="domain" description="GmrSD restriction endonucleases N-terminal" evidence="1">
    <location>
        <begin position="57"/>
        <end position="233"/>
    </location>
</feature>
<comment type="caution">
    <text evidence="2">The sequence shown here is derived from an EMBL/GenBank/DDBJ whole genome shotgun (WGS) entry which is preliminary data.</text>
</comment>
<dbReference type="InterPro" id="IPR004919">
    <property type="entry name" value="GmrSD_N"/>
</dbReference>
<protein>
    <submittedName>
        <fullName evidence="2">Uncharacterized protein with ParB-like and HNH nuclease domain</fullName>
    </submittedName>
</protein>
<accession>A0ABX4Q9R2</accession>
<evidence type="ECO:0000313" key="2">
    <source>
        <dbReference type="EMBL" id="PKA73539.1"/>
    </source>
</evidence>
<gene>
    <name evidence="2" type="ORF">ATI14_0259</name>
</gene>
<dbReference type="RefSeq" id="WP_196775082.1">
    <property type="nucleotide sequence ID" value="NZ_PHHD01000001.1"/>
</dbReference>
<dbReference type="PANTHER" id="PTHR39639">
    <property type="entry name" value="CHROMOSOME 16, WHOLE GENOME SHOTGUN SEQUENCE"/>
    <property type="match status" value="1"/>
</dbReference>
<proteinExistence type="predicted"/>
<sequence>MVDMVDLEFEGAPSNEDMDVLIIDEESDSGDDDFQIDEYDLTATPNDFNVMTINSFIESGSIIIPGFQRNFVWDIKKASKLIESLLLGLPVPQLFLYESARNKFLVIDGQQRMMSIFYFIKKRFPKKEKRAEIRKIFTEYNGIPEEILESDEYFQPFRLVLSKSADAVKNKFHGLNYSTLGDYRAQFDLRPIRNIIVKQNSPKDGDSAIYEIFNRLNSGGVNLKPQEIRACLYHSKFFSMVSRLNYNLSWRRVLGMENLDIHMKDNELLLRCFAMADAYTEYKPSLAAFLNIFSKKAKQFDDDHVLWLESVFESFLEAVDDVKAELFVTKSGRFNIFIFESLFSVLFNRLGHGETKITAVVNGETVRHIFEDEEFAAACIAGTMKTTNVRKRFEVVERYLGV</sequence>
<evidence type="ECO:0000259" key="1">
    <source>
        <dbReference type="Pfam" id="PF03235"/>
    </source>
</evidence>
<dbReference type="EMBL" id="PHHD01000001">
    <property type="protein sequence ID" value="PKA73539.1"/>
    <property type="molecule type" value="Genomic_DNA"/>
</dbReference>
<dbReference type="PANTHER" id="PTHR39639:SF1">
    <property type="entry name" value="DUF262 DOMAIN-CONTAINING PROTEIN"/>
    <property type="match status" value="1"/>
</dbReference>
<evidence type="ECO:0000313" key="3">
    <source>
        <dbReference type="Proteomes" id="UP000232891"/>
    </source>
</evidence>
<name>A0ABX4Q9R2_PSETO</name>